<accession>A0A1G2BL85</accession>
<reference evidence="2 3" key="1">
    <citation type="journal article" date="2016" name="Nat. Commun.">
        <title>Thousands of microbial genomes shed light on interconnected biogeochemical processes in an aquifer system.</title>
        <authorList>
            <person name="Anantharaman K."/>
            <person name="Brown C.T."/>
            <person name="Hug L.A."/>
            <person name="Sharon I."/>
            <person name="Castelle C.J."/>
            <person name="Probst A.J."/>
            <person name="Thomas B.C."/>
            <person name="Singh A."/>
            <person name="Wilkins M.J."/>
            <person name="Karaoz U."/>
            <person name="Brodie E.L."/>
            <person name="Williams K.H."/>
            <person name="Hubbard S.S."/>
            <person name="Banfield J.F."/>
        </authorList>
    </citation>
    <scope>NUCLEOTIDE SEQUENCE [LARGE SCALE GENOMIC DNA]</scope>
</reference>
<protein>
    <submittedName>
        <fullName evidence="2">Uncharacterized protein</fullName>
    </submittedName>
</protein>
<dbReference type="AlphaFoldDB" id="A0A1G2BL85"/>
<dbReference type="Proteomes" id="UP000177817">
    <property type="component" value="Unassembled WGS sequence"/>
</dbReference>
<keyword evidence="1" id="KW-0812">Transmembrane</keyword>
<comment type="caution">
    <text evidence="2">The sequence shown here is derived from an EMBL/GenBank/DDBJ whole genome shotgun (WGS) entry which is preliminary data.</text>
</comment>
<evidence type="ECO:0000256" key="1">
    <source>
        <dbReference type="SAM" id="Phobius"/>
    </source>
</evidence>
<evidence type="ECO:0000313" key="3">
    <source>
        <dbReference type="Proteomes" id="UP000177817"/>
    </source>
</evidence>
<keyword evidence="1" id="KW-0472">Membrane</keyword>
<organism evidence="2 3">
    <name type="scientific">Candidatus Komeilibacteria bacterium RIFCSPHIGHO2_01_FULL_52_14</name>
    <dbReference type="NCBI Taxonomy" id="1798549"/>
    <lineage>
        <taxon>Bacteria</taxon>
        <taxon>Candidatus Komeiliibacteriota</taxon>
    </lineage>
</organism>
<sequence length="182" mass="18664">MHADIQKGIRFGKQVFITIVSGFLVGMLSVYAATTISNNIVTGGTLDVTGVTTLTTMTSTQATSSTSFWIGSGGTATWLNLAGGDLFVQDDLQLGDRLTVGGTASSTALIVGGTATSTNLTIGERAAANATTTLTLGDLVAEAATCIKMRTTAGEWVYAYATSSSAMTAPGWGLRWTATSCE</sequence>
<proteinExistence type="predicted"/>
<name>A0A1G2BL85_9BACT</name>
<evidence type="ECO:0000313" key="2">
    <source>
        <dbReference type="EMBL" id="OGY89865.1"/>
    </source>
</evidence>
<gene>
    <name evidence="2" type="ORF">A2677_03430</name>
</gene>
<dbReference type="EMBL" id="MHKK01000022">
    <property type="protein sequence ID" value="OGY89865.1"/>
    <property type="molecule type" value="Genomic_DNA"/>
</dbReference>
<feature type="transmembrane region" description="Helical" evidence="1">
    <location>
        <begin position="15"/>
        <end position="33"/>
    </location>
</feature>
<keyword evidence="1" id="KW-1133">Transmembrane helix</keyword>